<dbReference type="Pfam" id="PF22692">
    <property type="entry name" value="LlgE_F_G_D1"/>
    <property type="match status" value="1"/>
</dbReference>
<evidence type="ECO:0000259" key="11">
    <source>
        <dbReference type="Pfam" id="PF22692"/>
    </source>
</evidence>
<name>A0A060DV61_9PROT</name>
<dbReference type="InterPro" id="IPR012834">
    <property type="entry name" value="FlgG_G_neg"/>
</dbReference>
<dbReference type="PANTHER" id="PTHR30435">
    <property type="entry name" value="FLAGELLAR PROTEIN"/>
    <property type="match status" value="1"/>
</dbReference>
<evidence type="ECO:0000256" key="7">
    <source>
        <dbReference type="NCBIfam" id="TIGR02488"/>
    </source>
</evidence>
<dbReference type="InterPro" id="IPR053967">
    <property type="entry name" value="LlgE_F_G-like_D1"/>
</dbReference>
<dbReference type="Pfam" id="PF06429">
    <property type="entry name" value="Flg_bbr_C"/>
    <property type="match status" value="1"/>
</dbReference>
<dbReference type="InterPro" id="IPR037925">
    <property type="entry name" value="FlgE/F/G-like"/>
</dbReference>
<sequence>MRVLSIASTGMMAQQLNVEVISNNIANINTTAFKRGRAEFQDLMYQSERRQGSQSTDAGTIIPTGIEVGLGVRPGAVNRINTTGNLTSTGNELDLAIEGRGYFNIRMPAGETAYTRAGSFKLSPEGTIVTSDGHPVLPEVTVPQGTREIAVNASGEVQAFVDGQTRPRVLGQLVMTVFVNESGLEAMGDNLFRATPASGEPQDGTGGQAGFGTIRQKYLESSNVNVVQEITELISAQRAYEMNAKVVEAGDQMASTLSNMR</sequence>
<dbReference type="NCBIfam" id="TIGR03506">
    <property type="entry name" value="FlgEFG_subfam"/>
    <property type="match status" value="2"/>
</dbReference>
<evidence type="ECO:0000256" key="4">
    <source>
        <dbReference type="ARBA" id="ARBA00023143"/>
    </source>
</evidence>
<organism evidence="12 13">
    <name type="scientific">Azospirillum argentinense</name>
    <dbReference type="NCBI Taxonomy" id="2970906"/>
    <lineage>
        <taxon>Bacteria</taxon>
        <taxon>Pseudomonadati</taxon>
        <taxon>Pseudomonadota</taxon>
        <taxon>Alphaproteobacteria</taxon>
        <taxon>Rhodospirillales</taxon>
        <taxon>Azospirillaceae</taxon>
        <taxon>Azospirillum</taxon>
    </lineage>
</organism>
<evidence type="ECO:0000259" key="10">
    <source>
        <dbReference type="Pfam" id="PF06429"/>
    </source>
</evidence>
<comment type="similarity">
    <text evidence="2 8">Belongs to the flagella basal body rod proteins family.</text>
</comment>
<evidence type="ECO:0000256" key="2">
    <source>
        <dbReference type="ARBA" id="ARBA00009677"/>
    </source>
</evidence>
<evidence type="ECO:0000256" key="5">
    <source>
        <dbReference type="ARBA" id="ARBA00025933"/>
    </source>
</evidence>
<dbReference type="PANTHER" id="PTHR30435:SF19">
    <property type="entry name" value="FLAGELLAR BASAL-BODY ROD PROTEIN FLGG"/>
    <property type="match status" value="1"/>
</dbReference>
<gene>
    <name evidence="12" type="primary">flgG</name>
    <name evidence="12" type="ORF">ABAZ39_32545</name>
</gene>
<evidence type="ECO:0000256" key="8">
    <source>
        <dbReference type="RuleBase" id="RU362116"/>
    </source>
</evidence>
<dbReference type="AlphaFoldDB" id="A0A060DV61"/>
<dbReference type="SUPFAM" id="SSF117143">
    <property type="entry name" value="Flagellar hook protein flgE"/>
    <property type="match status" value="1"/>
</dbReference>
<keyword evidence="12" id="KW-0969">Cilium</keyword>
<comment type="subunit">
    <text evidence="5 8">The basal body constitutes a major portion of the flagellar organelle and consists of four rings (L,P,S, and M) mounted on a central rod. The rod consists of about 26 subunits of FlgG in the distal portion, and FlgB, FlgC and FlgF are thought to build up the proximal portion of the rod with about 6 subunits each.</text>
</comment>
<dbReference type="Pfam" id="PF00460">
    <property type="entry name" value="Flg_bb_rod"/>
    <property type="match status" value="1"/>
</dbReference>
<keyword evidence="12" id="KW-0282">Flagellum</keyword>
<keyword evidence="4 8" id="KW-0975">Bacterial flagellum</keyword>
<dbReference type="KEGG" id="abq:ABAZ39_32545"/>
<evidence type="ECO:0000256" key="1">
    <source>
        <dbReference type="ARBA" id="ARBA00004117"/>
    </source>
</evidence>
<dbReference type="InterPro" id="IPR020013">
    <property type="entry name" value="Flagellar_FlgE/F/G"/>
</dbReference>
<feature type="domain" description="Flagellar basal body rod protein N-terminal" evidence="9">
    <location>
        <begin position="5"/>
        <end position="34"/>
    </location>
</feature>
<keyword evidence="12" id="KW-0966">Cell projection</keyword>
<dbReference type="NCBIfam" id="TIGR02488">
    <property type="entry name" value="flgG_G_neg"/>
    <property type="match status" value="1"/>
</dbReference>
<keyword evidence="12" id="KW-0614">Plasmid</keyword>
<evidence type="ECO:0000313" key="13">
    <source>
        <dbReference type="Proteomes" id="UP000027186"/>
    </source>
</evidence>
<evidence type="ECO:0000259" key="9">
    <source>
        <dbReference type="Pfam" id="PF00460"/>
    </source>
</evidence>
<feature type="domain" description="Flagellar hook protein FlgE/F/G-like D1" evidence="11">
    <location>
        <begin position="96"/>
        <end position="159"/>
    </location>
</feature>
<protein>
    <recommendedName>
        <fullName evidence="3 7">Flagellar basal-body rod protein FlgG</fullName>
    </recommendedName>
    <alternativeName>
        <fullName evidence="6 8">Distal rod protein</fullName>
    </alternativeName>
</protein>
<reference evidence="12 13" key="1">
    <citation type="journal article" date="2014" name="Genome Announc.">
        <title>Complete Genome Sequence of the Model Rhizosphere Strain Azospirillum brasilense Az39, Successfully Applied in Agriculture.</title>
        <authorList>
            <person name="Rivera D."/>
            <person name="Revale S."/>
            <person name="Molina R."/>
            <person name="Gualpa J."/>
            <person name="Puente M."/>
            <person name="Maroniche G."/>
            <person name="Paris G."/>
            <person name="Baker D."/>
            <person name="Clavijo B."/>
            <person name="McLay K."/>
            <person name="Spaepen S."/>
            <person name="Perticari A."/>
            <person name="Vazquez M."/>
            <person name="Wisniewski-Dye F."/>
            <person name="Watkins C."/>
            <person name="Martinez-Abarca F."/>
            <person name="Vanderleyden J."/>
            <person name="Cassan F."/>
        </authorList>
    </citation>
    <scope>NUCLEOTIDE SEQUENCE [LARGE SCALE GENOMIC DNA]</scope>
    <source>
        <strain evidence="12 13">Az39</strain>
        <plasmid evidence="12">AbAZ39_p4</plasmid>
    </source>
</reference>
<dbReference type="InterPro" id="IPR001444">
    <property type="entry name" value="Flag_bb_rod_N"/>
</dbReference>
<dbReference type="GO" id="GO:0071978">
    <property type="term" value="P:bacterial-type flagellum-dependent swarming motility"/>
    <property type="evidence" value="ECO:0007669"/>
    <property type="project" value="TreeGrafter"/>
</dbReference>
<dbReference type="EMBL" id="CP007797">
    <property type="protein sequence ID" value="AIB16570.1"/>
    <property type="molecule type" value="Genomic_DNA"/>
</dbReference>
<feature type="domain" description="Flagellar basal-body/hook protein C-terminal" evidence="10">
    <location>
        <begin position="215"/>
        <end position="260"/>
    </location>
</feature>
<dbReference type="InterPro" id="IPR019776">
    <property type="entry name" value="Flagellar_basal_body_rod_CS"/>
</dbReference>
<comment type="subcellular location">
    <subcellularLocation>
        <location evidence="1 8">Bacterial flagellum basal body</location>
    </subcellularLocation>
</comment>
<evidence type="ECO:0000256" key="3">
    <source>
        <dbReference type="ARBA" id="ARBA00017948"/>
    </source>
</evidence>
<dbReference type="RefSeq" id="WP_040138287.1">
    <property type="nucleotide sequence ID" value="NZ_CP007797.1"/>
</dbReference>
<dbReference type="PROSITE" id="PS00588">
    <property type="entry name" value="FLAGELLA_BB_ROD"/>
    <property type="match status" value="1"/>
</dbReference>
<dbReference type="InterPro" id="IPR010930">
    <property type="entry name" value="Flg_bb/hook_C_dom"/>
</dbReference>
<evidence type="ECO:0000313" key="12">
    <source>
        <dbReference type="EMBL" id="AIB16570.1"/>
    </source>
</evidence>
<accession>A0A060DV61</accession>
<dbReference type="GO" id="GO:0009426">
    <property type="term" value="C:bacterial-type flagellum basal body, distal rod"/>
    <property type="evidence" value="ECO:0007669"/>
    <property type="project" value="UniProtKB-UniRule"/>
</dbReference>
<proteinExistence type="inferred from homology"/>
<geneLocation type="plasmid" evidence="12 13">
    <name>AbAZ39_p4</name>
</geneLocation>
<evidence type="ECO:0000256" key="6">
    <source>
        <dbReference type="ARBA" id="ARBA00032912"/>
    </source>
</evidence>
<dbReference type="Proteomes" id="UP000027186">
    <property type="component" value="Plasmid AbAZ39_p4"/>
</dbReference>